<gene>
    <name evidence="2" type="ORF">DY000_02049703</name>
    <name evidence="1" type="ORF">F2Q70_00022827</name>
</gene>
<comment type="caution">
    <text evidence="1">The sequence shown here is derived from an EMBL/GenBank/DDBJ whole genome shotgun (WGS) entry which is preliminary data.</text>
</comment>
<keyword evidence="3" id="KW-1185">Reference proteome</keyword>
<protein>
    <submittedName>
        <fullName evidence="1">Uncharacterized protein</fullName>
    </submittedName>
</protein>
<evidence type="ECO:0000313" key="1">
    <source>
        <dbReference type="EMBL" id="KAF2549657.1"/>
    </source>
</evidence>
<dbReference type="EMBL" id="QGKV02000297">
    <property type="protein sequence ID" value="KAF3609554.1"/>
    <property type="molecule type" value="Genomic_DNA"/>
</dbReference>
<proteinExistence type="predicted"/>
<accession>A0A8S9H085</accession>
<dbReference type="Proteomes" id="UP000266723">
    <property type="component" value="Unassembled WGS sequence"/>
</dbReference>
<sequence length="50" mass="5596">MELRCLTPTTTIVDHDFASHKEDASNPWNINPDMSCAGTNMIFRVNCLGQ</sequence>
<dbReference type="EMBL" id="QGKY02001925">
    <property type="protein sequence ID" value="KAF2549657.1"/>
    <property type="molecule type" value="Genomic_DNA"/>
</dbReference>
<name>A0A8S9H085_BRACR</name>
<evidence type="ECO:0000313" key="3">
    <source>
        <dbReference type="Proteomes" id="UP000266723"/>
    </source>
</evidence>
<dbReference type="AlphaFoldDB" id="A0A8S9H085"/>
<reference evidence="2 3" key="3">
    <citation type="journal article" date="2020" name="BMC Genomics">
        <title>Intraspecific diversification of the crop wild relative Brassica cretica Lam. using demographic model selection.</title>
        <authorList>
            <person name="Kioukis A."/>
            <person name="Michalopoulou V.A."/>
            <person name="Briers L."/>
            <person name="Pirintsos S."/>
            <person name="Studholme D.J."/>
            <person name="Pavlidis P."/>
            <person name="Sarris P.F."/>
        </authorList>
    </citation>
    <scope>NUCLEOTIDE SEQUENCE [LARGE SCALE GENOMIC DNA]</scope>
    <source>
        <strain evidence="3">cv. PFS-1207/04</strain>
        <strain evidence="2">PFS-1207/04</strain>
    </source>
</reference>
<reference evidence="2" key="2">
    <citation type="submission" date="2019-12" db="EMBL/GenBank/DDBJ databases">
        <authorList>
            <person name="Studholme D.J."/>
            <person name="Sarris P."/>
        </authorList>
    </citation>
    <scope>NUCLEOTIDE SEQUENCE</scope>
    <source>
        <strain evidence="2">PFS-1207/04</strain>
        <tissue evidence="2">Leaf</tissue>
    </source>
</reference>
<reference evidence="1" key="1">
    <citation type="submission" date="2019-12" db="EMBL/GenBank/DDBJ databases">
        <title>Genome sequencing and annotation of Brassica cretica.</title>
        <authorList>
            <person name="Studholme D.J."/>
            <person name="Sarris P.F."/>
        </authorList>
    </citation>
    <scope>NUCLEOTIDE SEQUENCE</scope>
    <source>
        <strain evidence="1">PFS-102/07</strain>
        <tissue evidence="1">Leaf</tissue>
    </source>
</reference>
<organism evidence="1">
    <name type="scientific">Brassica cretica</name>
    <name type="common">Mustard</name>
    <dbReference type="NCBI Taxonomy" id="69181"/>
    <lineage>
        <taxon>Eukaryota</taxon>
        <taxon>Viridiplantae</taxon>
        <taxon>Streptophyta</taxon>
        <taxon>Embryophyta</taxon>
        <taxon>Tracheophyta</taxon>
        <taxon>Spermatophyta</taxon>
        <taxon>Magnoliopsida</taxon>
        <taxon>eudicotyledons</taxon>
        <taxon>Gunneridae</taxon>
        <taxon>Pentapetalae</taxon>
        <taxon>rosids</taxon>
        <taxon>malvids</taxon>
        <taxon>Brassicales</taxon>
        <taxon>Brassicaceae</taxon>
        <taxon>Brassiceae</taxon>
        <taxon>Brassica</taxon>
    </lineage>
</organism>
<evidence type="ECO:0000313" key="2">
    <source>
        <dbReference type="EMBL" id="KAF3609554.1"/>
    </source>
</evidence>